<sequence>MTEPVRASVIGSGPNGLAAAIVLAQAGMEVDVFEAEAVPGGAARTLPLTLPGFRHDFGSAVHPMGAGSPFFRSLPLAAHGLEWIQPDAPLAHPLNDGSAVLLERDLDEAAAVLGRDGRAWNGMMRPLVENWADFAGDTLGPLLRAPRHPFLLAKFGMRAVQPARFLAKHTFTEERTRALFAGIAAHSFMSLDAPLSAAVGIMLGAAAHAAGWPVPRGGAQSITDALLSLLTSLGGRVHTSTRVGSLDELPKNSLVMCDVSPRALLAMAGERLRGAYRAALGDFKYGPGSFKVDYALSAPAPWRARECLRSATVHLGGSMAEIAASEEAAVRGQVSDAPFVLVAQPTLFDATRAPEGRHILWAYCHVPNGSTVDMAEAIERQIERFAPGFRECILAKHVSSPSTLEAMDANLVGGDISGGAMNLRQMVLRPTASGYATPDPRLYLCSSSTPPGAGVHGMCGYHAAKLALKRLGRG</sequence>
<dbReference type="Pfam" id="PF13450">
    <property type="entry name" value="NAD_binding_8"/>
    <property type="match status" value="1"/>
</dbReference>
<accession>A0A4R1LBA3</accession>
<dbReference type="EMBL" id="SMGK01000001">
    <property type="protein sequence ID" value="TCK75766.1"/>
    <property type="molecule type" value="Genomic_DNA"/>
</dbReference>
<dbReference type="OrthoDB" id="9814556at2"/>
<dbReference type="Gene3D" id="3.90.660.50">
    <property type="match status" value="1"/>
</dbReference>
<dbReference type="Gene3D" id="3.50.50.60">
    <property type="entry name" value="FAD/NAD(P)-binding domain"/>
    <property type="match status" value="1"/>
</dbReference>
<gene>
    <name evidence="1" type="ORF">C7378_0758</name>
</gene>
<protein>
    <submittedName>
        <fullName evidence="1">Phytoene dehydrogenase-like protein</fullName>
    </submittedName>
</protein>
<dbReference type="SUPFAM" id="SSF51905">
    <property type="entry name" value="FAD/NAD(P)-binding domain"/>
    <property type="match status" value="1"/>
</dbReference>
<organism evidence="1 2">
    <name type="scientific">Acidipila rosea</name>
    <dbReference type="NCBI Taxonomy" id="768535"/>
    <lineage>
        <taxon>Bacteria</taxon>
        <taxon>Pseudomonadati</taxon>
        <taxon>Acidobacteriota</taxon>
        <taxon>Terriglobia</taxon>
        <taxon>Terriglobales</taxon>
        <taxon>Acidobacteriaceae</taxon>
        <taxon>Acidipila</taxon>
    </lineage>
</organism>
<dbReference type="InterPro" id="IPR036188">
    <property type="entry name" value="FAD/NAD-bd_sf"/>
</dbReference>
<dbReference type="PANTHER" id="PTHR10668">
    <property type="entry name" value="PHYTOENE DEHYDROGENASE"/>
    <property type="match status" value="1"/>
</dbReference>
<dbReference type="Proteomes" id="UP000295210">
    <property type="component" value="Unassembled WGS sequence"/>
</dbReference>
<dbReference type="RefSeq" id="WP_131991856.1">
    <property type="nucleotide sequence ID" value="NZ_SMGK01000001.1"/>
</dbReference>
<keyword evidence="2" id="KW-1185">Reference proteome</keyword>
<evidence type="ECO:0000313" key="1">
    <source>
        <dbReference type="EMBL" id="TCK75766.1"/>
    </source>
</evidence>
<comment type="caution">
    <text evidence="1">The sequence shown here is derived from an EMBL/GenBank/DDBJ whole genome shotgun (WGS) entry which is preliminary data.</text>
</comment>
<proteinExistence type="predicted"/>
<dbReference type="PANTHER" id="PTHR10668:SF105">
    <property type="entry name" value="DEHYDROGENASE-RELATED"/>
    <property type="match status" value="1"/>
</dbReference>
<dbReference type="PRINTS" id="PR00419">
    <property type="entry name" value="ADXRDTASE"/>
</dbReference>
<evidence type="ECO:0000313" key="2">
    <source>
        <dbReference type="Proteomes" id="UP000295210"/>
    </source>
</evidence>
<name>A0A4R1LBA3_9BACT</name>
<dbReference type="AlphaFoldDB" id="A0A4R1LBA3"/>
<reference evidence="1 2" key="1">
    <citation type="submission" date="2019-03" db="EMBL/GenBank/DDBJ databases">
        <title>Genomic Encyclopedia of Type Strains, Phase IV (KMG-IV): sequencing the most valuable type-strain genomes for metagenomic binning, comparative biology and taxonomic classification.</title>
        <authorList>
            <person name="Goeker M."/>
        </authorList>
    </citation>
    <scope>NUCLEOTIDE SEQUENCE [LARGE SCALE GENOMIC DNA]</scope>
    <source>
        <strain evidence="1 2">DSM 103428</strain>
    </source>
</reference>